<comment type="caution">
    <text evidence="3">The sequence shown here is derived from an EMBL/GenBank/DDBJ whole genome shotgun (WGS) entry which is preliminary data.</text>
</comment>
<sequence length="267" mass="30218">MEKILNMKFVIVLLMVMATSAFVTRGSELNWDGKKYCSSMVCKLGTGDVFCTADCSPRGWTHGVKNNPSDASSFTSHHPPHNKTPSSPQQNSYHHPASPSPDFTTTKTHTSTVSLTRNTTTETYYLFLPHRKVVAAVTAFSLWSTDLNNLESALRARVKLKDTKGVRMPHFSKDKSGVQFDLRLRTLLNFIKVKDNKKQIVNKKHSTYFRDGYEAHECSHIDPSSNHLSELQQNICMSTDNIEEAVEHHRSGTHSENDYFIFGDKTY</sequence>
<organism evidence="3">
    <name type="scientific">Tanacetum cinerariifolium</name>
    <name type="common">Dalmatian daisy</name>
    <name type="synonym">Chrysanthemum cinerariifolium</name>
    <dbReference type="NCBI Taxonomy" id="118510"/>
    <lineage>
        <taxon>Eukaryota</taxon>
        <taxon>Viridiplantae</taxon>
        <taxon>Streptophyta</taxon>
        <taxon>Embryophyta</taxon>
        <taxon>Tracheophyta</taxon>
        <taxon>Spermatophyta</taxon>
        <taxon>Magnoliopsida</taxon>
        <taxon>eudicotyledons</taxon>
        <taxon>Gunneridae</taxon>
        <taxon>Pentapetalae</taxon>
        <taxon>asterids</taxon>
        <taxon>campanulids</taxon>
        <taxon>Asterales</taxon>
        <taxon>Asteraceae</taxon>
        <taxon>Asteroideae</taxon>
        <taxon>Anthemideae</taxon>
        <taxon>Anthemidinae</taxon>
        <taxon>Tanacetum</taxon>
    </lineage>
</organism>
<feature type="compositionally biased region" description="Low complexity" evidence="1">
    <location>
        <begin position="104"/>
        <end position="114"/>
    </location>
</feature>
<accession>A0A699I010</accession>
<reference evidence="3" key="1">
    <citation type="journal article" date="2019" name="Sci. Rep.">
        <title>Draft genome of Tanacetum cinerariifolium, the natural source of mosquito coil.</title>
        <authorList>
            <person name="Yamashiro T."/>
            <person name="Shiraishi A."/>
            <person name="Satake H."/>
            <person name="Nakayama K."/>
        </authorList>
    </citation>
    <scope>NUCLEOTIDE SEQUENCE</scope>
</reference>
<name>A0A699I010_TANCI</name>
<feature type="chain" id="PRO_5025567492" evidence="2">
    <location>
        <begin position="22"/>
        <end position="267"/>
    </location>
</feature>
<proteinExistence type="predicted"/>
<feature type="compositionally biased region" description="Polar residues" evidence="1">
    <location>
        <begin position="83"/>
        <end position="93"/>
    </location>
</feature>
<evidence type="ECO:0000256" key="2">
    <source>
        <dbReference type="SAM" id="SignalP"/>
    </source>
</evidence>
<gene>
    <name evidence="3" type="ORF">Tci_470907</name>
</gene>
<evidence type="ECO:0000313" key="3">
    <source>
        <dbReference type="EMBL" id="GEY98933.1"/>
    </source>
</evidence>
<protein>
    <submittedName>
        <fullName evidence="3">DNA polymerase kappa isoform X8</fullName>
    </submittedName>
</protein>
<dbReference type="AlphaFoldDB" id="A0A699I010"/>
<keyword evidence="2" id="KW-0732">Signal</keyword>
<feature type="region of interest" description="Disordered" evidence="1">
    <location>
        <begin position="66"/>
        <end position="114"/>
    </location>
</feature>
<evidence type="ECO:0000256" key="1">
    <source>
        <dbReference type="SAM" id="MobiDB-lite"/>
    </source>
</evidence>
<feature type="signal peptide" evidence="2">
    <location>
        <begin position="1"/>
        <end position="21"/>
    </location>
</feature>
<feature type="compositionally biased region" description="Polar residues" evidence="1">
    <location>
        <begin position="66"/>
        <end position="76"/>
    </location>
</feature>
<dbReference type="EMBL" id="BKCJ010229490">
    <property type="protein sequence ID" value="GEY98933.1"/>
    <property type="molecule type" value="Genomic_DNA"/>
</dbReference>